<accession>A0AC35TX31</accession>
<sequence length="341" mass="39225">MISNLDPIVAIYYNANMLTPDEWKKESNPNLYLGLAFFIFGFPFQLLFIPALWAITKPQFQKMCTYKILLALAIVDCLESVIAVEFQSYLTIVGSNFGMNPKLIYYGGMFSMGGWNCSCALNVLLCFSRIIDIYKPKIADFLFDGYKTLIWIFLCFVYFFMGSFFSRPGLYTSQIYSWVFNPFFQIDEINSQKYAEFYQNKLHIFNNVIVFILLVPMNIILLKLLFIQTSKMSNQDANILKLKRNMIFQSTVICGITTLVSFMYLILDKVPVPILFSVAANFLWQANHLNLPFVLCFMNLSVRKCIKAQLFGCAVVNKVTIVPGTLTNPPKTSIHHAKRLY</sequence>
<dbReference type="WBParaSite" id="RSKR_0000542750.1">
    <property type="protein sequence ID" value="RSKR_0000542750.1"/>
    <property type="gene ID" value="RSKR_0000542750"/>
</dbReference>
<reference evidence="2" key="1">
    <citation type="submission" date="2016-11" db="UniProtKB">
        <authorList>
            <consortium name="WormBaseParasite"/>
        </authorList>
    </citation>
    <scope>IDENTIFICATION</scope>
    <source>
        <strain evidence="2">KR3021</strain>
    </source>
</reference>
<organism evidence="1 2">
    <name type="scientific">Rhabditophanes sp. KR3021</name>
    <dbReference type="NCBI Taxonomy" id="114890"/>
    <lineage>
        <taxon>Eukaryota</taxon>
        <taxon>Metazoa</taxon>
        <taxon>Ecdysozoa</taxon>
        <taxon>Nematoda</taxon>
        <taxon>Chromadorea</taxon>
        <taxon>Rhabditida</taxon>
        <taxon>Tylenchina</taxon>
        <taxon>Panagrolaimomorpha</taxon>
        <taxon>Strongyloidoidea</taxon>
        <taxon>Alloionematidae</taxon>
        <taxon>Rhabditophanes</taxon>
    </lineage>
</organism>
<dbReference type="Proteomes" id="UP000095286">
    <property type="component" value="Unplaced"/>
</dbReference>
<evidence type="ECO:0000313" key="2">
    <source>
        <dbReference type="WBParaSite" id="RSKR_0000542750.1"/>
    </source>
</evidence>
<evidence type="ECO:0000313" key="1">
    <source>
        <dbReference type="Proteomes" id="UP000095286"/>
    </source>
</evidence>
<proteinExistence type="predicted"/>
<protein>
    <submittedName>
        <fullName evidence="2">Serpentine Receptor, class T</fullName>
    </submittedName>
</protein>
<name>A0AC35TX31_9BILA</name>